<proteinExistence type="predicted"/>
<accession>A0A6P4C0Q9</accession>
<dbReference type="Proteomes" id="UP000515211">
    <property type="component" value="Chromosome 9"/>
</dbReference>
<organism evidence="1 2">
    <name type="scientific">Arachis duranensis</name>
    <name type="common">Wild peanut</name>
    <dbReference type="NCBI Taxonomy" id="130453"/>
    <lineage>
        <taxon>Eukaryota</taxon>
        <taxon>Viridiplantae</taxon>
        <taxon>Streptophyta</taxon>
        <taxon>Embryophyta</taxon>
        <taxon>Tracheophyta</taxon>
        <taxon>Spermatophyta</taxon>
        <taxon>Magnoliopsida</taxon>
        <taxon>eudicotyledons</taxon>
        <taxon>Gunneridae</taxon>
        <taxon>Pentapetalae</taxon>
        <taxon>rosids</taxon>
        <taxon>fabids</taxon>
        <taxon>Fabales</taxon>
        <taxon>Fabaceae</taxon>
        <taxon>Papilionoideae</taxon>
        <taxon>50 kb inversion clade</taxon>
        <taxon>dalbergioids sensu lato</taxon>
        <taxon>Dalbergieae</taxon>
        <taxon>Pterocarpus clade</taxon>
        <taxon>Arachis</taxon>
    </lineage>
</organism>
<dbReference type="GeneID" id="107464715"/>
<dbReference type="PANTHER" id="PTHR33116:SF78">
    <property type="entry name" value="OS12G0587133 PROTEIN"/>
    <property type="match status" value="1"/>
</dbReference>
<dbReference type="PANTHER" id="PTHR33116">
    <property type="entry name" value="REVERSE TRANSCRIPTASE ZINC-BINDING DOMAIN-CONTAINING PROTEIN-RELATED-RELATED"/>
    <property type="match status" value="1"/>
</dbReference>
<name>A0A6P4C0Q9_ARADU</name>
<dbReference type="KEGG" id="adu:107464715"/>
<evidence type="ECO:0000313" key="1">
    <source>
        <dbReference type="Proteomes" id="UP000515211"/>
    </source>
</evidence>
<gene>
    <name evidence="2" type="primary">LOC107464715</name>
</gene>
<dbReference type="RefSeq" id="XP_015939159.1">
    <property type="nucleotide sequence ID" value="XM_016083673.1"/>
</dbReference>
<dbReference type="AlphaFoldDB" id="A0A6P4C0Q9"/>
<reference evidence="1" key="1">
    <citation type="journal article" date="2016" name="Nat. Genet.">
        <title>The genome sequences of Arachis duranensis and Arachis ipaensis, the diploid ancestors of cultivated peanut.</title>
        <authorList>
            <person name="Bertioli D.J."/>
            <person name="Cannon S.B."/>
            <person name="Froenicke L."/>
            <person name="Huang G."/>
            <person name="Farmer A.D."/>
            <person name="Cannon E.K."/>
            <person name="Liu X."/>
            <person name="Gao D."/>
            <person name="Clevenger J."/>
            <person name="Dash S."/>
            <person name="Ren L."/>
            <person name="Moretzsohn M.C."/>
            <person name="Shirasawa K."/>
            <person name="Huang W."/>
            <person name="Vidigal B."/>
            <person name="Abernathy B."/>
            <person name="Chu Y."/>
            <person name="Niederhuth C.E."/>
            <person name="Umale P."/>
            <person name="Araujo A.C."/>
            <person name="Kozik A."/>
            <person name="Kim K.D."/>
            <person name="Burow M.D."/>
            <person name="Varshney R.K."/>
            <person name="Wang X."/>
            <person name="Zhang X."/>
            <person name="Barkley N."/>
            <person name="Guimaraes P.M."/>
            <person name="Isobe S."/>
            <person name="Guo B."/>
            <person name="Liao B."/>
            <person name="Stalker H.T."/>
            <person name="Schmitz R.J."/>
            <person name="Scheffler B.E."/>
            <person name="Leal-Bertioli S.C."/>
            <person name="Xun X."/>
            <person name="Jackson S.A."/>
            <person name="Michelmore R."/>
            <person name="Ozias-Akins P."/>
        </authorList>
    </citation>
    <scope>NUCLEOTIDE SEQUENCE [LARGE SCALE GENOMIC DNA]</scope>
    <source>
        <strain evidence="1">cv. V14167</strain>
    </source>
</reference>
<evidence type="ECO:0000313" key="2">
    <source>
        <dbReference type="RefSeq" id="XP_015939159.1"/>
    </source>
</evidence>
<keyword evidence="1" id="KW-1185">Reference proteome</keyword>
<protein>
    <submittedName>
        <fullName evidence="2">Uncharacterized protein LOC107464715</fullName>
    </submittedName>
</protein>
<reference evidence="2" key="2">
    <citation type="submission" date="2025-08" db="UniProtKB">
        <authorList>
            <consortium name="RefSeq"/>
        </authorList>
    </citation>
    <scope>IDENTIFICATION</scope>
    <source>
        <tissue evidence="2">Whole plant</tissue>
    </source>
</reference>
<sequence>MGSYAGSAEEESQTDDTILFCPPVTDTIVNYRRLLRCFELMSGMSINFEKSSLISVNCEQDWEDNACSLLGCKQAVLPVRYLGISLGANPRMVKTWKLTIDKVEEKLSLWKSKVLTKAGKLVHIRSVLNSLLIYYLSLYKMPKAAADKLITLQR</sequence>